<feature type="region of interest" description="Disordered" evidence="2">
    <location>
        <begin position="176"/>
        <end position="283"/>
    </location>
</feature>
<name>A0A8X8YNC1_SALSN</name>
<reference evidence="5" key="1">
    <citation type="submission" date="2018-01" db="EMBL/GenBank/DDBJ databases">
        <authorList>
            <person name="Mao J.F."/>
        </authorList>
    </citation>
    <scope>NUCLEOTIDE SEQUENCE</scope>
    <source>
        <strain evidence="5">Huo1</strain>
        <tissue evidence="5">Leaf</tissue>
    </source>
</reference>
<evidence type="ECO:0000313" key="5">
    <source>
        <dbReference type="EMBL" id="KAG6436065.1"/>
    </source>
</evidence>
<feature type="compositionally biased region" description="Low complexity" evidence="2">
    <location>
        <begin position="267"/>
        <end position="283"/>
    </location>
</feature>
<evidence type="ECO:0000256" key="2">
    <source>
        <dbReference type="SAM" id="MobiDB-lite"/>
    </source>
</evidence>
<dbReference type="PANTHER" id="PTHR46978">
    <property type="entry name" value="ZINC KNUCKLE (CCHC-TYPE) FAMILY PROTEIN"/>
    <property type="match status" value="1"/>
</dbReference>
<organism evidence="5">
    <name type="scientific">Salvia splendens</name>
    <name type="common">Scarlet sage</name>
    <dbReference type="NCBI Taxonomy" id="180675"/>
    <lineage>
        <taxon>Eukaryota</taxon>
        <taxon>Viridiplantae</taxon>
        <taxon>Streptophyta</taxon>
        <taxon>Embryophyta</taxon>
        <taxon>Tracheophyta</taxon>
        <taxon>Spermatophyta</taxon>
        <taxon>Magnoliopsida</taxon>
        <taxon>eudicotyledons</taxon>
        <taxon>Gunneridae</taxon>
        <taxon>Pentapetalae</taxon>
        <taxon>asterids</taxon>
        <taxon>lamiids</taxon>
        <taxon>Lamiales</taxon>
        <taxon>Lamiaceae</taxon>
        <taxon>Nepetoideae</taxon>
        <taxon>Mentheae</taxon>
        <taxon>Salviinae</taxon>
        <taxon>Salvia</taxon>
        <taxon>Salvia subgen. Calosphace</taxon>
        <taxon>core Calosphace</taxon>
    </lineage>
</organism>
<feature type="domain" description="CCHC-type" evidence="4">
    <location>
        <begin position="160"/>
        <end position="175"/>
    </location>
</feature>
<dbReference type="SUPFAM" id="SSF57756">
    <property type="entry name" value="Retrovirus zinc finger-like domains"/>
    <property type="match status" value="1"/>
</dbReference>
<dbReference type="GO" id="GO:0008270">
    <property type="term" value="F:zinc ion binding"/>
    <property type="evidence" value="ECO:0007669"/>
    <property type="project" value="UniProtKB-KW"/>
</dbReference>
<dbReference type="Gene3D" id="4.10.60.10">
    <property type="entry name" value="Zinc finger, CCHC-type"/>
    <property type="match status" value="1"/>
</dbReference>
<dbReference type="PROSITE" id="PS50158">
    <property type="entry name" value="ZF_CCHC"/>
    <property type="match status" value="1"/>
</dbReference>
<keyword evidence="1" id="KW-0862">Zinc</keyword>
<gene>
    <name evidence="5" type="ORF">SASPL_100947</name>
</gene>
<comment type="caution">
    <text evidence="5">The sequence shown here is derived from an EMBL/GenBank/DDBJ whole genome shotgun (WGS) entry which is preliminary data.</text>
</comment>
<feature type="compositionally biased region" description="Basic and acidic residues" evidence="2">
    <location>
        <begin position="199"/>
        <end position="223"/>
    </location>
</feature>
<accession>A0A8X8YNC1</accession>
<evidence type="ECO:0000256" key="3">
    <source>
        <dbReference type="SAM" id="Phobius"/>
    </source>
</evidence>
<dbReference type="GO" id="GO:0003676">
    <property type="term" value="F:nucleic acid binding"/>
    <property type="evidence" value="ECO:0007669"/>
    <property type="project" value="InterPro"/>
</dbReference>
<evidence type="ECO:0000256" key="1">
    <source>
        <dbReference type="PROSITE-ProRule" id="PRU00047"/>
    </source>
</evidence>
<dbReference type="InterPro" id="IPR001878">
    <property type="entry name" value="Znf_CCHC"/>
</dbReference>
<keyword evidence="3" id="KW-0812">Transmembrane</keyword>
<dbReference type="InterPro" id="IPR036875">
    <property type="entry name" value="Znf_CCHC_sf"/>
</dbReference>
<dbReference type="EMBL" id="PNBA02000001">
    <property type="protein sequence ID" value="KAG6436065.1"/>
    <property type="molecule type" value="Genomic_DNA"/>
</dbReference>
<evidence type="ECO:0000259" key="4">
    <source>
        <dbReference type="PROSITE" id="PS50158"/>
    </source>
</evidence>
<keyword evidence="6" id="KW-1185">Reference proteome</keyword>
<keyword evidence="3" id="KW-1133">Transmembrane helix</keyword>
<dbReference type="Pfam" id="PF00098">
    <property type="entry name" value="zf-CCHC"/>
    <property type="match status" value="1"/>
</dbReference>
<keyword evidence="1" id="KW-0863">Zinc-finger</keyword>
<feature type="transmembrane region" description="Helical" evidence="3">
    <location>
        <begin position="40"/>
        <end position="60"/>
    </location>
</feature>
<dbReference type="PANTHER" id="PTHR46978:SF1">
    <property type="entry name" value="ZINC KNUCKLE (CCHC-TYPE) FAMILY PROTEIN"/>
    <property type="match status" value="1"/>
</dbReference>
<feature type="compositionally biased region" description="Basic residues" evidence="2">
    <location>
        <begin position="189"/>
        <end position="198"/>
    </location>
</feature>
<sequence length="283" mass="31352">MVDDVKENEKPGIDNTTDVASIAVETNPVEVSDNAVLRKLLGRGTLILPITVGVLAIIVVKRAIRLPTVLQLGERNLALFVGVLNIMQNNVLRGEIALSASSKVTVLKIPRRGTIVQRYCGDLGHEMFSCRNDYSPDDLKACSGFRGHRETIDNAPDSSCYKCGIVGHFARECTSTMKASKRNRDPSTPKHKSPKKKRDHSETRSVPRDMGKEWKGKKSKGIEFHSAAKPKQKGGWMTEHPGDYHDSSQDNYWRSPATPRDRKSRNSYSSDVHASSSHSSKKA</sequence>
<evidence type="ECO:0000313" key="6">
    <source>
        <dbReference type="Proteomes" id="UP000298416"/>
    </source>
</evidence>
<protein>
    <recommendedName>
        <fullName evidence="4">CCHC-type domain-containing protein</fullName>
    </recommendedName>
</protein>
<reference evidence="5" key="2">
    <citation type="submission" date="2020-08" db="EMBL/GenBank/DDBJ databases">
        <title>Plant Genome Project.</title>
        <authorList>
            <person name="Zhang R.-G."/>
        </authorList>
    </citation>
    <scope>NUCLEOTIDE SEQUENCE</scope>
    <source>
        <strain evidence="5">Huo1</strain>
        <tissue evidence="5">Leaf</tissue>
    </source>
</reference>
<dbReference type="AlphaFoldDB" id="A0A8X8YNC1"/>
<dbReference type="Proteomes" id="UP000298416">
    <property type="component" value="Unassembled WGS sequence"/>
</dbReference>
<dbReference type="SMART" id="SM00343">
    <property type="entry name" value="ZnF_C2HC"/>
    <property type="match status" value="2"/>
</dbReference>
<keyword evidence="1" id="KW-0479">Metal-binding</keyword>
<proteinExistence type="predicted"/>
<keyword evidence="3" id="KW-0472">Membrane</keyword>